<keyword evidence="1" id="KW-0812">Transmembrane</keyword>
<feature type="transmembrane region" description="Helical" evidence="1">
    <location>
        <begin position="102"/>
        <end position="119"/>
    </location>
</feature>
<proteinExistence type="predicted"/>
<dbReference type="AlphaFoldDB" id="A0A0F4TMK9"/>
<sequence>MSNIVAWTLFALGVLHIPFGIIKFKTAFAAAVDSGFVDQFKAHEDRRTALWFTMLGPLFMLAGQTAIHAVAVGDLALLKMVGIYVLMISIICVIAVPKSGFWATLLVSPLIIAAGYGLYGGS</sequence>
<dbReference type="Pfam" id="PF20064">
    <property type="entry name" value="DUF6463"/>
    <property type="match status" value="1"/>
</dbReference>
<keyword evidence="1" id="KW-1133">Transmembrane helix</keyword>
<dbReference type="Proteomes" id="UP000033500">
    <property type="component" value="Unassembled WGS sequence"/>
</dbReference>
<protein>
    <submittedName>
        <fullName evidence="2">Uncharacterized protein</fullName>
    </submittedName>
</protein>
<keyword evidence="1" id="KW-0472">Membrane</keyword>
<gene>
    <name evidence="2" type="ORF">VC34_11790</name>
</gene>
<dbReference type="PATRIC" id="fig|294.131.peg.418"/>
<evidence type="ECO:0000313" key="2">
    <source>
        <dbReference type="EMBL" id="KJZ44637.1"/>
    </source>
</evidence>
<accession>A0A0F4TMK9</accession>
<dbReference type="EMBL" id="LACD01000012">
    <property type="protein sequence ID" value="KJZ44637.1"/>
    <property type="molecule type" value="Genomic_DNA"/>
</dbReference>
<name>A0A0F4TMK9_PSEFL</name>
<organism evidence="2 3">
    <name type="scientific">Pseudomonas fluorescens</name>
    <dbReference type="NCBI Taxonomy" id="294"/>
    <lineage>
        <taxon>Bacteria</taxon>
        <taxon>Pseudomonadati</taxon>
        <taxon>Pseudomonadota</taxon>
        <taxon>Gammaproteobacteria</taxon>
        <taxon>Pseudomonadales</taxon>
        <taxon>Pseudomonadaceae</taxon>
        <taxon>Pseudomonas</taxon>
    </lineage>
</organism>
<comment type="caution">
    <text evidence="2">The sequence shown here is derived from an EMBL/GenBank/DDBJ whole genome shotgun (WGS) entry which is preliminary data.</text>
</comment>
<reference evidence="2 3" key="1">
    <citation type="submission" date="2015-03" db="EMBL/GenBank/DDBJ databases">
        <title>Comparative genomics of Pseudomonas insights into diversity of traits involved in vanlence and defense.</title>
        <authorList>
            <person name="Qin Y."/>
        </authorList>
    </citation>
    <scope>NUCLEOTIDE SEQUENCE [LARGE SCALE GENOMIC DNA]</scope>
    <source>
        <strain evidence="2 3">C3</strain>
    </source>
</reference>
<dbReference type="InterPro" id="IPR045590">
    <property type="entry name" value="DUF6463"/>
</dbReference>
<feature type="transmembrane region" description="Helical" evidence="1">
    <location>
        <begin position="49"/>
        <end position="70"/>
    </location>
</feature>
<evidence type="ECO:0000313" key="3">
    <source>
        <dbReference type="Proteomes" id="UP000033500"/>
    </source>
</evidence>
<evidence type="ECO:0000256" key="1">
    <source>
        <dbReference type="SAM" id="Phobius"/>
    </source>
</evidence>
<feature type="transmembrane region" description="Helical" evidence="1">
    <location>
        <begin position="77"/>
        <end position="96"/>
    </location>
</feature>
<dbReference type="RefSeq" id="WP_046046682.1">
    <property type="nucleotide sequence ID" value="NZ_LACD01000012.1"/>
</dbReference>